<dbReference type="Proteomes" id="UP001218218">
    <property type="component" value="Unassembled WGS sequence"/>
</dbReference>
<evidence type="ECO:0000313" key="3">
    <source>
        <dbReference type="Proteomes" id="UP001218218"/>
    </source>
</evidence>
<proteinExistence type="predicted"/>
<keyword evidence="3" id="KW-1185">Reference proteome</keyword>
<feature type="non-terminal residue" evidence="2">
    <location>
        <position position="184"/>
    </location>
</feature>
<reference evidence="2" key="1">
    <citation type="submission" date="2023-03" db="EMBL/GenBank/DDBJ databases">
        <title>Massive genome expansion in bonnet fungi (Mycena s.s.) driven by repeated elements and novel gene families across ecological guilds.</title>
        <authorList>
            <consortium name="Lawrence Berkeley National Laboratory"/>
            <person name="Harder C.B."/>
            <person name="Miyauchi S."/>
            <person name="Viragh M."/>
            <person name="Kuo A."/>
            <person name="Thoen E."/>
            <person name="Andreopoulos B."/>
            <person name="Lu D."/>
            <person name="Skrede I."/>
            <person name="Drula E."/>
            <person name="Henrissat B."/>
            <person name="Morin E."/>
            <person name="Kohler A."/>
            <person name="Barry K."/>
            <person name="LaButti K."/>
            <person name="Morin E."/>
            <person name="Salamov A."/>
            <person name="Lipzen A."/>
            <person name="Mereny Z."/>
            <person name="Hegedus B."/>
            <person name="Baldrian P."/>
            <person name="Stursova M."/>
            <person name="Weitz H."/>
            <person name="Taylor A."/>
            <person name="Grigoriev I.V."/>
            <person name="Nagy L.G."/>
            <person name="Martin F."/>
            <person name="Kauserud H."/>
        </authorList>
    </citation>
    <scope>NUCLEOTIDE SEQUENCE</scope>
    <source>
        <strain evidence="2">CBHHK002</strain>
    </source>
</reference>
<feature type="transmembrane region" description="Helical" evidence="1">
    <location>
        <begin position="107"/>
        <end position="130"/>
    </location>
</feature>
<comment type="caution">
    <text evidence="2">The sequence shown here is derived from an EMBL/GenBank/DDBJ whole genome shotgun (WGS) entry which is preliminary data.</text>
</comment>
<organism evidence="2 3">
    <name type="scientific">Mycena albidolilacea</name>
    <dbReference type="NCBI Taxonomy" id="1033008"/>
    <lineage>
        <taxon>Eukaryota</taxon>
        <taxon>Fungi</taxon>
        <taxon>Dikarya</taxon>
        <taxon>Basidiomycota</taxon>
        <taxon>Agaricomycotina</taxon>
        <taxon>Agaricomycetes</taxon>
        <taxon>Agaricomycetidae</taxon>
        <taxon>Agaricales</taxon>
        <taxon>Marasmiineae</taxon>
        <taxon>Mycenaceae</taxon>
        <taxon>Mycena</taxon>
    </lineage>
</organism>
<name>A0AAD7F5K7_9AGAR</name>
<evidence type="ECO:0000256" key="1">
    <source>
        <dbReference type="SAM" id="Phobius"/>
    </source>
</evidence>
<feature type="transmembrane region" description="Helical" evidence="1">
    <location>
        <begin position="65"/>
        <end position="84"/>
    </location>
</feature>
<evidence type="ECO:0000313" key="2">
    <source>
        <dbReference type="EMBL" id="KAJ7367568.1"/>
    </source>
</evidence>
<keyword evidence="1" id="KW-0472">Membrane</keyword>
<dbReference type="AlphaFoldDB" id="A0AAD7F5K7"/>
<feature type="transmembrane region" description="Helical" evidence="1">
    <location>
        <begin position="142"/>
        <end position="165"/>
    </location>
</feature>
<keyword evidence="1" id="KW-0812">Transmembrane</keyword>
<sequence length="184" mass="20549">MIIGDGVVIWRTWAVYQGRILAISMPCILLLVSFVFTLIDVTCGSYDGPLPGGEQICPQAAKTSWAFSVGTNVTCTILVGFKAWQHRKMMRELNLPGKSRRMSAEKIISLLVESGFIYSLLWLSQVIAYIDEIPRSSPWYFVYQAFVAMGDQIAGMYPTLIIVIVNFQRTIWDSSTVNNHGTAS</sequence>
<gene>
    <name evidence="2" type="ORF">DFH08DRAFT_725571</name>
</gene>
<protein>
    <submittedName>
        <fullName evidence="2">Uncharacterized protein</fullName>
    </submittedName>
</protein>
<feature type="transmembrane region" description="Helical" evidence="1">
    <location>
        <begin position="20"/>
        <end position="39"/>
    </location>
</feature>
<keyword evidence="1" id="KW-1133">Transmembrane helix</keyword>
<dbReference type="EMBL" id="JARIHO010000001">
    <property type="protein sequence ID" value="KAJ7367568.1"/>
    <property type="molecule type" value="Genomic_DNA"/>
</dbReference>
<accession>A0AAD7F5K7</accession>